<keyword evidence="3" id="KW-1185">Reference proteome</keyword>
<sequence length="230" mass="25584">MYHTTSPNNNNNSTPEYQQGYYEDKRADSPYYQEESDARGSGWPNNNNSNNNEDDADVPFEDAATFKIPTIEMNGVTNDPNGLPRFQRQGNQFNENLAFTVNLGLRFGIYNPNIETLTLASVAATAFYPTAPTLAIADGLIENVYINRFGFTNFTFPIHLHYNNTADPNYVMLQDIHQKCGNGQDLTVNAHINPVVSLIGVHITIPTIQHTVNFACPIPASELPQAVLPF</sequence>
<evidence type="ECO:0000313" key="2">
    <source>
        <dbReference type="EMBL" id="KAG2220322.1"/>
    </source>
</evidence>
<feature type="compositionally biased region" description="Low complexity" evidence="1">
    <location>
        <begin position="1"/>
        <end position="15"/>
    </location>
</feature>
<reference evidence="2 3" key="1">
    <citation type="submission" date="2020-12" db="EMBL/GenBank/DDBJ databases">
        <title>Metabolic potential, ecology and presence of endohyphal bacteria is reflected in genomic diversity of Mucoromycotina.</title>
        <authorList>
            <person name="Muszewska A."/>
            <person name="Okrasinska A."/>
            <person name="Steczkiewicz K."/>
            <person name="Drgas O."/>
            <person name="Orlowska M."/>
            <person name="Perlinska-Lenart U."/>
            <person name="Aleksandrzak-Piekarczyk T."/>
            <person name="Szatraj K."/>
            <person name="Zielenkiewicz U."/>
            <person name="Pilsyk S."/>
            <person name="Malc E."/>
            <person name="Mieczkowski P."/>
            <person name="Kruszewska J.S."/>
            <person name="Biernat P."/>
            <person name="Pawlowska J."/>
        </authorList>
    </citation>
    <scope>NUCLEOTIDE SEQUENCE [LARGE SCALE GENOMIC DNA]</scope>
    <source>
        <strain evidence="2 3">CBS 142.35</strain>
    </source>
</reference>
<dbReference type="SUPFAM" id="SSF117070">
    <property type="entry name" value="LEA14-like"/>
    <property type="match status" value="1"/>
</dbReference>
<dbReference type="EMBL" id="JAEPRB010000144">
    <property type="protein sequence ID" value="KAG2220322.1"/>
    <property type="molecule type" value="Genomic_DNA"/>
</dbReference>
<proteinExistence type="predicted"/>
<name>A0A8H7RZV3_9FUNG</name>
<accession>A0A8H7RZV3</accession>
<feature type="region of interest" description="Disordered" evidence="1">
    <location>
        <begin position="1"/>
        <end position="58"/>
    </location>
</feature>
<comment type="caution">
    <text evidence="2">The sequence shown here is derived from an EMBL/GenBank/DDBJ whole genome shotgun (WGS) entry which is preliminary data.</text>
</comment>
<organism evidence="2 3">
    <name type="scientific">Circinella minor</name>
    <dbReference type="NCBI Taxonomy" id="1195481"/>
    <lineage>
        <taxon>Eukaryota</taxon>
        <taxon>Fungi</taxon>
        <taxon>Fungi incertae sedis</taxon>
        <taxon>Mucoromycota</taxon>
        <taxon>Mucoromycotina</taxon>
        <taxon>Mucoromycetes</taxon>
        <taxon>Mucorales</taxon>
        <taxon>Lichtheimiaceae</taxon>
        <taxon>Circinella</taxon>
    </lineage>
</organism>
<gene>
    <name evidence="2" type="ORF">INT45_004007</name>
</gene>
<evidence type="ECO:0000313" key="3">
    <source>
        <dbReference type="Proteomes" id="UP000646827"/>
    </source>
</evidence>
<dbReference type="Proteomes" id="UP000646827">
    <property type="component" value="Unassembled WGS sequence"/>
</dbReference>
<protein>
    <recommendedName>
        <fullName evidence="4">Late embryogenesis abundant protein LEA-2 subgroup domain-containing protein</fullName>
    </recommendedName>
</protein>
<dbReference type="OrthoDB" id="20273at2759"/>
<evidence type="ECO:0008006" key="4">
    <source>
        <dbReference type="Google" id="ProtNLM"/>
    </source>
</evidence>
<dbReference type="AlphaFoldDB" id="A0A8H7RZV3"/>
<evidence type="ECO:0000256" key="1">
    <source>
        <dbReference type="SAM" id="MobiDB-lite"/>
    </source>
</evidence>